<evidence type="ECO:0000313" key="2">
    <source>
        <dbReference type="EMBL" id="SVD62964.1"/>
    </source>
</evidence>
<organism evidence="2">
    <name type="scientific">marine metagenome</name>
    <dbReference type="NCBI Taxonomy" id="408172"/>
    <lineage>
        <taxon>unclassified sequences</taxon>
        <taxon>metagenomes</taxon>
        <taxon>ecological metagenomes</taxon>
    </lineage>
</organism>
<dbReference type="InterPro" id="IPR019546">
    <property type="entry name" value="TAT_signal_bac_arc"/>
</dbReference>
<dbReference type="SUPFAM" id="SSF51658">
    <property type="entry name" value="Xylose isomerase-like"/>
    <property type="match status" value="1"/>
</dbReference>
<protein>
    <recommendedName>
        <fullName evidence="1">Xylose isomerase-like TIM barrel domain-containing protein</fullName>
    </recommendedName>
</protein>
<sequence length="244" mass="26383">MMKKMNRREFVKQASLAVGALGAAVSTGCQTLGGGSSSSLYDISLAQWSLNRQFFGGKLNALDFAKVTKEEFDLDAIEYVNQFFKDKANDESYLGQLKSRAADHGVKSLLIMVDGEGSLGHGDTAERNKAVQNHHKWANAAQFLGCHSIRVNAATTGNGSFEEKQKLAADGLRSLSEYGAKLGLNVIVENHGGLSSNGAWLAGVMKIVDLPNCGTLPDFGNFHIGDGKWYDRYQGVTELMPFAK</sequence>
<dbReference type="InterPro" id="IPR013022">
    <property type="entry name" value="Xyl_isomerase-like_TIM-brl"/>
</dbReference>
<dbReference type="EMBL" id="UINC01162940">
    <property type="protein sequence ID" value="SVD62964.1"/>
    <property type="molecule type" value="Genomic_DNA"/>
</dbReference>
<dbReference type="AlphaFoldDB" id="A0A382WWD9"/>
<dbReference type="NCBIfam" id="TIGR01409">
    <property type="entry name" value="TAT_signal_seq"/>
    <property type="match status" value="1"/>
</dbReference>
<dbReference type="InterPro" id="IPR050312">
    <property type="entry name" value="IolE/XylAMocC-like"/>
</dbReference>
<evidence type="ECO:0000259" key="1">
    <source>
        <dbReference type="Pfam" id="PF01261"/>
    </source>
</evidence>
<dbReference type="PANTHER" id="PTHR12110">
    <property type="entry name" value="HYDROXYPYRUVATE ISOMERASE"/>
    <property type="match status" value="1"/>
</dbReference>
<proteinExistence type="predicted"/>
<dbReference type="Pfam" id="PF01261">
    <property type="entry name" value="AP_endonuc_2"/>
    <property type="match status" value="1"/>
</dbReference>
<dbReference type="PANTHER" id="PTHR12110:SF53">
    <property type="entry name" value="BLR5974 PROTEIN"/>
    <property type="match status" value="1"/>
</dbReference>
<accession>A0A382WWD9</accession>
<name>A0A382WWD9_9ZZZZ</name>
<reference evidence="2" key="1">
    <citation type="submission" date="2018-05" db="EMBL/GenBank/DDBJ databases">
        <authorList>
            <person name="Lanie J.A."/>
            <person name="Ng W.-L."/>
            <person name="Kazmierczak K.M."/>
            <person name="Andrzejewski T.M."/>
            <person name="Davidsen T.M."/>
            <person name="Wayne K.J."/>
            <person name="Tettelin H."/>
            <person name="Glass J.I."/>
            <person name="Rusch D."/>
            <person name="Podicherti R."/>
            <person name="Tsui H.-C.T."/>
            <person name="Winkler M.E."/>
        </authorList>
    </citation>
    <scope>NUCLEOTIDE SEQUENCE</scope>
</reference>
<feature type="non-terminal residue" evidence="2">
    <location>
        <position position="244"/>
    </location>
</feature>
<dbReference type="PROSITE" id="PS51257">
    <property type="entry name" value="PROKAR_LIPOPROTEIN"/>
    <property type="match status" value="1"/>
</dbReference>
<gene>
    <name evidence="2" type="ORF">METZ01_LOCUS415818</name>
</gene>
<dbReference type="InterPro" id="IPR036237">
    <property type="entry name" value="Xyl_isomerase-like_sf"/>
</dbReference>
<feature type="domain" description="Xylose isomerase-like TIM barrel" evidence="1">
    <location>
        <begin position="72"/>
        <end position="232"/>
    </location>
</feature>
<dbReference type="Gene3D" id="3.20.20.150">
    <property type="entry name" value="Divalent-metal-dependent TIM barrel enzymes"/>
    <property type="match status" value="1"/>
</dbReference>